<keyword evidence="2" id="KW-0540">Nuclease</keyword>
<reference evidence="2" key="2">
    <citation type="submission" date="2021-04" db="EMBL/GenBank/DDBJ databases">
        <authorList>
            <person name="Gilroy R."/>
        </authorList>
    </citation>
    <scope>NUCLEOTIDE SEQUENCE</scope>
    <source>
        <strain evidence="2">14324</strain>
    </source>
</reference>
<dbReference type="SUPFAM" id="SSF56219">
    <property type="entry name" value="DNase I-like"/>
    <property type="match status" value="1"/>
</dbReference>
<organism evidence="2 3">
    <name type="scientific">Candidatus Blautia faecigallinarum</name>
    <dbReference type="NCBI Taxonomy" id="2838488"/>
    <lineage>
        <taxon>Bacteria</taxon>
        <taxon>Bacillati</taxon>
        <taxon>Bacillota</taxon>
        <taxon>Clostridia</taxon>
        <taxon>Lachnospirales</taxon>
        <taxon>Lachnospiraceae</taxon>
        <taxon>Blautia</taxon>
    </lineage>
</organism>
<keyword evidence="2" id="KW-0255">Endonuclease</keyword>
<evidence type="ECO:0000256" key="1">
    <source>
        <dbReference type="SAM" id="Phobius"/>
    </source>
</evidence>
<dbReference type="Gene3D" id="3.60.10.10">
    <property type="entry name" value="Endonuclease/exonuclease/phosphatase"/>
    <property type="match status" value="1"/>
</dbReference>
<protein>
    <submittedName>
        <fullName evidence="2">Endonuclease</fullName>
    </submittedName>
</protein>
<dbReference type="AlphaFoldDB" id="A0A9D2DVA0"/>
<keyword evidence="2" id="KW-0378">Hydrolase</keyword>
<dbReference type="InterPro" id="IPR036691">
    <property type="entry name" value="Endo/exonu/phosph_ase_sf"/>
</dbReference>
<dbReference type="Proteomes" id="UP000824041">
    <property type="component" value="Unassembled WGS sequence"/>
</dbReference>
<reference evidence="2" key="1">
    <citation type="journal article" date="2021" name="PeerJ">
        <title>Extensive microbial diversity within the chicken gut microbiome revealed by metagenomics and culture.</title>
        <authorList>
            <person name="Gilroy R."/>
            <person name="Ravi A."/>
            <person name="Getino M."/>
            <person name="Pursley I."/>
            <person name="Horton D.L."/>
            <person name="Alikhan N.F."/>
            <person name="Baker D."/>
            <person name="Gharbi K."/>
            <person name="Hall N."/>
            <person name="Watson M."/>
            <person name="Adriaenssens E.M."/>
            <person name="Foster-Nyarko E."/>
            <person name="Jarju S."/>
            <person name="Secka A."/>
            <person name="Antonio M."/>
            <person name="Oren A."/>
            <person name="Chaudhuri R.R."/>
            <person name="La Ragione R."/>
            <person name="Hildebrand F."/>
            <person name="Pallen M.J."/>
        </authorList>
    </citation>
    <scope>NUCLEOTIDE SEQUENCE</scope>
    <source>
        <strain evidence="2">14324</strain>
    </source>
</reference>
<name>A0A9D2DVA0_9FIRM</name>
<evidence type="ECO:0000313" key="3">
    <source>
        <dbReference type="Proteomes" id="UP000824041"/>
    </source>
</evidence>
<keyword evidence="1" id="KW-0812">Transmembrane</keyword>
<comment type="caution">
    <text evidence="2">The sequence shown here is derived from an EMBL/GenBank/DDBJ whole genome shotgun (WGS) entry which is preliminary data.</text>
</comment>
<feature type="transmembrane region" description="Helical" evidence="1">
    <location>
        <begin position="12"/>
        <end position="31"/>
    </location>
</feature>
<accession>A0A9D2DVA0</accession>
<proteinExistence type="predicted"/>
<dbReference type="GO" id="GO:0004519">
    <property type="term" value="F:endonuclease activity"/>
    <property type="evidence" value="ECO:0007669"/>
    <property type="project" value="UniProtKB-KW"/>
</dbReference>
<keyword evidence="1" id="KW-1133">Transmembrane helix</keyword>
<dbReference type="EMBL" id="DXBU01000175">
    <property type="protein sequence ID" value="HIZ23675.1"/>
    <property type="molecule type" value="Genomic_DNA"/>
</dbReference>
<sequence>MILFKKTIKVLGVIFGVLVLFLAGLLLFYTLREYRPKEIEKVKVSGKGRSLRENDSLSILTYNTGYGGLDASADFFMDGGKEVRPDSDAQIKENLEGICGVLKEQDCDIYFLQEVDRDSRRSYHIDQEKFYQEQLGLEGLFACNFKCDFVPYPLPPIGKVDSGIMTLTSLAATEASRISLPESFSWPVKTCNLKRCILESRIPIEGTEAELVLLNFHLEAYDDGAGKEAQTKVLAEKLKEEYQKGNYVIAGGDFNQTFAVLEEKYPVVNEENWMPGTLEEDSLPEHFSFALDDCYPTCRLLDSPYTGSYETSQVYVIDGFIVSDNIEVKSTKVIDTGFAFADHQPVRLEITLK</sequence>
<keyword evidence="1" id="KW-0472">Membrane</keyword>
<gene>
    <name evidence="2" type="ORF">IAA21_12950</name>
</gene>
<evidence type="ECO:0000313" key="2">
    <source>
        <dbReference type="EMBL" id="HIZ23675.1"/>
    </source>
</evidence>